<evidence type="ECO:0000256" key="1">
    <source>
        <dbReference type="ARBA" id="ARBA00005641"/>
    </source>
</evidence>
<evidence type="ECO:0000313" key="12">
    <source>
        <dbReference type="EMBL" id="HHJ53881.1"/>
    </source>
</evidence>
<dbReference type="PANTHER" id="PTHR31297:SF41">
    <property type="entry name" value="ENDOGLUCANASE, PUTATIVE (AFU_ORTHOLOGUE AFUA_5G01830)-RELATED"/>
    <property type="match status" value="1"/>
</dbReference>
<keyword evidence="5" id="KW-0136">Cellulose degradation</keyword>
<keyword evidence="6" id="KW-0119">Carbohydrate metabolism</keyword>
<keyword evidence="10" id="KW-0732">Signal</keyword>
<dbReference type="GO" id="GO:0008422">
    <property type="term" value="F:beta-glucosidase activity"/>
    <property type="evidence" value="ECO:0007669"/>
    <property type="project" value="TreeGrafter"/>
</dbReference>
<evidence type="ECO:0000256" key="9">
    <source>
        <dbReference type="RuleBase" id="RU361153"/>
    </source>
</evidence>
<dbReference type="Pfam" id="PF13860">
    <property type="entry name" value="FlgD_ig"/>
    <property type="match status" value="1"/>
</dbReference>
<dbReference type="InterPro" id="IPR050386">
    <property type="entry name" value="Glycosyl_hydrolase_5"/>
</dbReference>
<dbReference type="Gene3D" id="2.60.40.4070">
    <property type="match status" value="1"/>
</dbReference>
<dbReference type="InterPro" id="IPR025965">
    <property type="entry name" value="FlgD/Vpr_Ig-like"/>
</dbReference>
<gene>
    <name evidence="12" type="ORF">ENJ89_11850</name>
</gene>
<evidence type="ECO:0000256" key="6">
    <source>
        <dbReference type="ARBA" id="ARBA00023277"/>
    </source>
</evidence>
<dbReference type="InterPro" id="IPR001064">
    <property type="entry name" value="Beta/gamma_crystallin"/>
</dbReference>
<feature type="signal peptide" evidence="10">
    <location>
        <begin position="1"/>
        <end position="25"/>
    </location>
</feature>
<evidence type="ECO:0000256" key="7">
    <source>
        <dbReference type="ARBA" id="ARBA00023295"/>
    </source>
</evidence>
<dbReference type="Gene3D" id="2.60.20.10">
    <property type="entry name" value="Crystallins"/>
    <property type="match status" value="1"/>
</dbReference>
<keyword evidence="3" id="KW-0677">Repeat</keyword>
<keyword evidence="8" id="KW-0624">Polysaccharide degradation</keyword>
<dbReference type="Pfam" id="PF00150">
    <property type="entry name" value="Cellulase"/>
    <property type="match status" value="1"/>
</dbReference>
<name>A0A7V5PRH4_CALAY</name>
<feature type="chain" id="PRO_5030677768" evidence="10">
    <location>
        <begin position="26"/>
        <end position="521"/>
    </location>
</feature>
<accession>A0A7V5PRH4</accession>
<dbReference type="Gene3D" id="3.20.20.80">
    <property type="entry name" value="Glycosidases"/>
    <property type="match status" value="1"/>
</dbReference>
<evidence type="ECO:0000256" key="10">
    <source>
        <dbReference type="SAM" id="SignalP"/>
    </source>
</evidence>
<dbReference type="EMBL" id="DROD01000747">
    <property type="protein sequence ID" value="HHJ53881.1"/>
    <property type="molecule type" value="Genomic_DNA"/>
</dbReference>
<dbReference type="GO" id="GO:0009986">
    <property type="term" value="C:cell surface"/>
    <property type="evidence" value="ECO:0007669"/>
    <property type="project" value="TreeGrafter"/>
</dbReference>
<dbReference type="Proteomes" id="UP000886124">
    <property type="component" value="Unassembled WGS sequence"/>
</dbReference>
<evidence type="ECO:0000256" key="2">
    <source>
        <dbReference type="ARBA" id="ARBA00009646"/>
    </source>
</evidence>
<comment type="caution">
    <text evidence="12">The sequence shown here is derived from an EMBL/GenBank/DDBJ whole genome shotgun (WGS) entry which is preliminary data.</text>
</comment>
<protein>
    <submittedName>
        <fullName evidence="12">T9SS type A sorting domain-containing protein</fullName>
    </submittedName>
</protein>
<keyword evidence="7 9" id="KW-0326">Glycosidase</keyword>
<dbReference type="NCBIfam" id="TIGR04183">
    <property type="entry name" value="Por_Secre_tail"/>
    <property type="match status" value="1"/>
</dbReference>
<dbReference type="GO" id="GO:0005576">
    <property type="term" value="C:extracellular region"/>
    <property type="evidence" value="ECO:0007669"/>
    <property type="project" value="TreeGrafter"/>
</dbReference>
<evidence type="ECO:0000256" key="4">
    <source>
        <dbReference type="ARBA" id="ARBA00022801"/>
    </source>
</evidence>
<dbReference type="SUPFAM" id="SSF51445">
    <property type="entry name" value="(Trans)glycosidases"/>
    <property type="match status" value="1"/>
</dbReference>
<sequence>MDWLKRLLQCPVLLGIIFAVSPVFALADPPDAPIAPDSLVQVLGKGFDVSWVQFKKSMESYNVQMVRDIAQAGFRHIRLRTNRNADDSLFGIMDRTVNDCLNNGLIPIIAYGAADAEENADSTHRDSVVAWWRKVAEHYRDYSHRLVFDIFIELSGELKYDYEKVNNWYRLIVPAIRETNPTRIVILSPVHLSDPNYLSQMEIPDAAFPYAMAEWHFYAGGPSKTNAKKLWTTGTPEERKLVTDKIQTALDWQKQTGVPTWVGAWMPGNYNKGNDYTVPEQVVFASFMVRELEKAGIPWAVNAIHHFYDANTNQWIQNMLPVRDAMLDPGKIALYEQAGYGGRITRLAIGAYDQDFLQQNGLLNNVASLMIPDQMQVTFYESPGFSGESRTFTQTDSALAEANGTFNFASLKVDTTLQTGIFERKTQGLNRQPFLQGFPNPFNGTLRIAFQLQQSARVRLNVYDISGRFIASLLRKSLPAGRHRVLWQGRDRFGRPVASGIYLARLKTERFDKSIKLLMLR</sequence>
<dbReference type="InterPro" id="IPR011024">
    <property type="entry name" value="G_crystallin-like"/>
</dbReference>
<evidence type="ECO:0000259" key="11">
    <source>
        <dbReference type="PROSITE" id="PS50915"/>
    </source>
</evidence>
<dbReference type="SUPFAM" id="SSF49695">
    <property type="entry name" value="gamma-Crystallin-like"/>
    <property type="match status" value="1"/>
</dbReference>
<keyword evidence="4 9" id="KW-0378">Hydrolase</keyword>
<dbReference type="PROSITE" id="PS50915">
    <property type="entry name" value="CRYSTALLIN_BETA_GAMMA"/>
    <property type="match status" value="1"/>
</dbReference>
<feature type="domain" description="Beta/gamma crystallin 'Greek key'" evidence="11">
    <location>
        <begin position="330"/>
        <end position="373"/>
    </location>
</feature>
<comment type="similarity">
    <text evidence="1 9">Belongs to the glycosyl hydrolase 5 (cellulase A) family.</text>
</comment>
<comment type="similarity">
    <text evidence="2">Belongs to the beta/gamma-crystallin family.</text>
</comment>
<dbReference type="PANTHER" id="PTHR31297">
    <property type="entry name" value="GLUCAN ENDO-1,6-BETA-GLUCOSIDASE B"/>
    <property type="match status" value="1"/>
</dbReference>
<reference evidence="12" key="1">
    <citation type="journal article" date="2020" name="mSystems">
        <title>Genome- and Community-Level Interaction Insights into Carbon Utilization and Element Cycling Functions of Hydrothermarchaeota in Hydrothermal Sediment.</title>
        <authorList>
            <person name="Zhou Z."/>
            <person name="Liu Y."/>
            <person name="Xu W."/>
            <person name="Pan J."/>
            <person name="Luo Z.H."/>
            <person name="Li M."/>
        </authorList>
    </citation>
    <scope>NUCLEOTIDE SEQUENCE [LARGE SCALE GENOMIC DNA]</scope>
    <source>
        <strain evidence="12">HyVt-527</strain>
    </source>
</reference>
<organism evidence="12">
    <name type="scientific">Caldithrix abyssi</name>
    <dbReference type="NCBI Taxonomy" id="187145"/>
    <lineage>
        <taxon>Bacteria</taxon>
        <taxon>Pseudomonadati</taxon>
        <taxon>Calditrichota</taxon>
        <taxon>Calditrichia</taxon>
        <taxon>Calditrichales</taxon>
        <taxon>Calditrichaceae</taxon>
        <taxon>Caldithrix</taxon>
    </lineage>
</organism>
<evidence type="ECO:0000256" key="5">
    <source>
        <dbReference type="ARBA" id="ARBA00023001"/>
    </source>
</evidence>
<dbReference type="GO" id="GO:0030245">
    <property type="term" value="P:cellulose catabolic process"/>
    <property type="evidence" value="ECO:0007669"/>
    <property type="project" value="UniProtKB-KW"/>
</dbReference>
<dbReference type="InterPro" id="IPR001547">
    <property type="entry name" value="Glyco_hydro_5"/>
</dbReference>
<evidence type="ECO:0000256" key="8">
    <source>
        <dbReference type="ARBA" id="ARBA00023326"/>
    </source>
</evidence>
<evidence type="ECO:0000256" key="3">
    <source>
        <dbReference type="ARBA" id="ARBA00022737"/>
    </source>
</evidence>
<dbReference type="InterPro" id="IPR026444">
    <property type="entry name" value="Secre_tail"/>
</dbReference>
<dbReference type="AlphaFoldDB" id="A0A7V5PRH4"/>
<dbReference type="InterPro" id="IPR017853">
    <property type="entry name" value="GH"/>
</dbReference>
<proteinExistence type="inferred from homology"/>